<feature type="chain" id="PRO_5045131954" evidence="2">
    <location>
        <begin position="24"/>
        <end position="165"/>
    </location>
</feature>
<comment type="caution">
    <text evidence="4">The sequence shown here is derived from an EMBL/GenBank/DDBJ whole genome shotgun (WGS) entry which is preliminary data.</text>
</comment>
<evidence type="ECO:0000256" key="2">
    <source>
        <dbReference type="SAM" id="SignalP"/>
    </source>
</evidence>
<evidence type="ECO:0000256" key="1">
    <source>
        <dbReference type="SAM" id="MobiDB-lite"/>
    </source>
</evidence>
<gene>
    <name evidence="4" type="ORF">OFY01_21670</name>
</gene>
<reference evidence="4" key="1">
    <citation type="submission" date="2022-10" db="EMBL/GenBank/DDBJ databases">
        <title>Streptomyces beihaiensis sp. nov., a chitin degrading actinobacterium, isolated from shrimp pond soil.</title>
        <authorList>
            <person name="Xie J."/>
            <person name="Shen N."/>
        </authorList>
    </citation>
    <scope>NUCLEOTIDE SEQUENCE</scope>
    <source>
        <strain evidence="4">GXMU-J5</strain>
    </source>
</reference>
<accession>A0ABT3TZW5</accession>
<dbReference type="Pfam" id="PF08239">
    <property type="entry name" value="SH3_3"/>
    <property type="match status" value="1"/>
</dbReference>
<dbReference type="Gene3D" id="2.30.30.40">
    <property type="entry name" value="SH3 Domains"/>
    <property type="match status" value="1"/>
</dbReference>
<name>A0ABT3TZW5_9ACTN</name>
<organism evidence="4 5">
    <name type="scientific">Streptomyces beihaiensis</name>
    <dbReference type="NCBI Taxonomy" id="2984495"/>
    <lineage>
        <taxon>Bacteria</taxon>
        <taxon>Bacillati</taxon>
        <taxon>Actinomycetota</taxon>
        <taxon>Actinomycetes</taxon>
        <taxon>Kitasatosporales</taxon>
        <taxon>Streptomycetaceae</taxon>
        <taxon>Streptomyces</taxon>
    </lineage>
</organism>
<keyword evidence="5" id="KW-1185">Reference proteome</keyword>
<dbReference type="Proteomes" id="UP001163064">
    <property type="component" value="Unassembled WGS sequence"/>
</dbReference>
<proteinExistence type="predicted"/>
<feature type="compositionally biased region" description="Basic and acidic residues" evidence="1">
    <location>
        <begin position="126"/>
        <end position="144"/>
    </location>
</feature>
<feature type="signal peptide" evidence="2">
    <location>
        <begin position="1"/>
        <end position="23"/>
    </location>
</feature>
<dbReference type="RefSeq" id="WP_266602462.1">
    <property type="nucleotide sequence ID" value="NZ_JAPHNL010000268.1"/>
</dbReference>
<protein>
    <submittedName>
        <fullName evidence="4">SH3 domain-containing protein</fullName>
    </submittedName>
</protein>
<dbReference type="EMBL" id="JAPHNL010000268">
    <property type="protein sequence ID" value="MCX3062325.1"/>
    <property type="molecule type" value="Genomic_DNA"/>
</dbReference>
<sequence>MRRTTPALAAAGLLAGAVLAVTAAAPASAYSDGGGRGGGNSVIWGTVVSRTDLNIRSAPSTSASVVYRLAPGSQDRIQCATHGTSVRGDPTWYWFTGARGWASASYVNAGGQHVPKCGNPCPSRHKGQDRDRGRTSQPRSDDSAAKSMNFWFSSTYEMRFGVTAG</sequence>
<evidence type="ECO:0000313" key="4">
    <source>
        <dbReference type="EMBL" id="MCX3062325.1"/>
    </source>
</evidence>
<dbReference type="InterPro" id="IPR003646">
    <property type="entry name" value="SH3-like_bac-type"/>
</dbReference>
<evidence type="ECO:0000259" key="3">
    <source>
        <dbReference type="Pfam" id="PF08239"/>
    </source>
</evidence>
<feature type="domain" description="SH3b" evidence="3">
    <location>
        <begin position="52"/>
        <end position="107"/>
    </location>
</feature>
<evidence type="ECO:0000313" key="5">
    <source>
        <dbReference type="Proteomes" id="UP001163064"/>
    </source>
</evidence>
<feature type="region of interest" description="Disordered" evidence="1">
    <location>
        <begin position="114"/>
        <end position="144"/>
    </location>
</feature>
<keyword evidence="2" id="KW-0732">Signal</keyword>